<sequence>MVPAKKNATAPRATPIARTPLSSSESYPGISFVQSEVKPRLKISVMGEAQRMDQEQIAVSGTPPVPASSSNPSAPYAALCCQPLPARGTARPPAASSQFRVSHRRRYNAPQPTALAVEPIKMPQSDRETLLIRTIGSSSFSGIKTLFGLPLECPILGAKEKTLHKIHSFALKDAAKVVLEVIKNKGVIVGSDERNRTPYSDDAPDKNAAASAQEVRESSDYRRGDIFSLFNFNPFPSPPPNTLQIICSNYKCMFYPGNGGAGTKPKLFFRADYMDWPSPEELRPGRFSPAFDENAPAS</sequence>
<dbReference type="AlphaFoldDB" id="A0A4V1ISD7"/>
<evidence type="ECO:0000256" key="1">
    <source>
        <dbReference type="SAM" id="MobiDB-lite"/>
    </source>
</evidence>
<keyword evidence="3" id="KW-1185">Reference proteome</keyword>
<feature type="region of interest" description="Disordered" evidence="1">
    <location>
        <begin position="192"/>
        <end position="217"/>
    </location>
</feature>
<evidence type="ECO:0000313" key="3">
    <source>
        <dbReference type="Proteomes" id="UP000269721"/>
    </source>
</evidence>
<gene>
    <name evidence="2" type="ORF">BDK51DRAFT_42317</name>
</gene>
<name>A0A4V1ISD7_9FUNG</name>
<dbReference type="EMBL" id="KZ994336">
    <property type="protein sequence ID" value="RKO93197.1"/>
    <property type="molecule type" value="Genomic_DNA"/>
</dbReference>
<protein>
    <submittedName>
        <fullName evidence="2">Uncharacterized protein</fullName>
    </submittedName>
</protein>
<proteinExistence type="predicted"/>
<reference evidence="3" key="1">
    <citation type="journal article" date="2018" name="Nat. Microbiol.">
        <title>Leveraging single-cell genomics to expand the fungal tree of life.</title>
        <authorList>
            <person name="Ahrendt S.R."/>
            <person name="Quandt C.A."/>
            <person name="Ciobanu D."/>
            <person name="Clum A."/>
            <person name="Salamov A."/>
            <person name="Andreopoulos B."/>
            <person name="Cheng J.F."/>
            <person name="Woyke T."/>
            <person name="Pelin A."/>
            <person name="Henrissat B."/>
            <person name="Reynolds N.K."/>
            <person name="Benny G.L."/>
            <person name="Smith M.E."/>
            <person name="James T.Y."/>
            <person name="Grigoriev I.V."/>
        </authorList>
    </citation>
    <scope>NUCLEOTIDE SEQUENCE [LARGE SCALE GENOMIC DNA]</scope>
</reference>
<evidence type="ECO:0000313" key="2">
    <source>
        <dbReference type="EMBL" id="RKO93197.1"/>
    </source>
</evidence>
<accession>A0A4V1ISD7</accession>
<dbReference type="Proteomes" id="UP000269721">
    <property type="component" value="Unassembled WGS sequence"/>
</dbReference>
<feature type="region of interest" description="Disordered" evidence="1">
    <location>
        <begin position="1"/>
        <end position="25"/>
    </location>
</feature>
<organism evidence="2 3">
    <name type="scientific">Blyttiomyces helicus</name>
    <dbReference type="NCBI Taxonomy" id="388810"/>
    <lineage>
        <taxon>Eukaryota</taxon>
        <taxon>Fungi</taxon>
        <taxon>Fungi incertae sedis</taxon>
        <taxon>Chytridiomycota</taxon>
        <taxon>Chytridiomycota incertae sedis</taxon>
        <taxon>Chytridiomycetes</taxon>
        <taxon>Chytridiomycetes incertae sedis</taxon>
        <taxon>Blyttiomyces</taxon>
    </lineage>
</organism>
<feature type="compositionally biased region" description="Low complexity" evidence="1">
    <location>
        <begin position="8"/>
        <end position="20"/>
    </location>
</feature>
<feature type="region of interest" description="Disordered" evidence="1">
    <location>
        <begin position="279"/>
        <end position="298"/>
    </location>
</feature>